<dbReference type="EMBL" id="PFMC01000021">
    <property type="protein sequence ID" value="PIY95251.1"/>
    <property type="molecule type" value="Genomic_DNA"/>
</dbReference>
<dbReference type="Pfam" id="PF07963">
    <property type="entry name" value="N_methyl"/>
    <property type="match status" value="1"/>
</dbReference>
<gene>
    <name evidence="2" type="ORF">COY67_00915</name>
</gene>
<name>A0A2M7RFB9_9BACT</name>
<dbReference type="NCBIfam" id="TIGR02532">
    <property type="entry name" value="IV_pilin_GFxxxE"/>
    <property type="match status" value="1"/>
</dbReference>
<accession>A0A2M7RFB9</accession>
<evidence type="ECO:0000256" key="1">
    <source>
        <dbReference type="SAM" id="Phobius"/>
    </source>
</evidence>
<feature type="transmembrane region" description="Helical" evidence="1">
    <location>
        <begin position="12"/>
        <end position="36"/>
    </location>
</feature>
<organism evidence="2 3">
    <name type="scientific">Candidatus Komeilibacteria bacterium CG_4_10_14_0_8_um_filter_37_78</name>
    <dbReference type="NCBI Taxonomy" id="1974471"/>
    <lineage>
        <taxon>Bacteria</taxon>
        <taxon>Candidatus Komeiliibacteriota</taxon>
    </lineage>
</organism>
<keyword evidence="1" id="KW-0812">Transmembrane</keyword>
<dbReference type="Proteomes" id="UP000228689">
    <property type="component" value="Unassembled WGS sequence"/>
</dbReference>
<comment type="caution">
    <text evidence="2">The sequence shown here is derived from an EMBL/GenBank/DDBJ whole genome shotgun (WGS) entry which is preliminary data.</text>
</comment>
<keyword evidence="1" id="KW-1133">Transmembrane helix</keyword>
<dbReference type="PROSITE" id="PS00409">
    <property type="entry name" value="PROKAR_NTER_METHYL"/>
    <property type="match status" value="1"/>
</dbReference>
<evidence type="ECO:0008006" key="4">
    <source>
        <dbReference type="Google" id="ProtNLM"/>
    </source>
</evidence>
<reference evidence="3" key="1">
    <citation type="submission" date="2017-09" db="EMBL/GenBank/DDBJ databases">
        <title>Depth-based differentiation of microbial function through sediment-hosted aquifers and enrichment of novel symbionts in the deep terrestrial subsurface.</title>
        <authorList>
            <person name="Probst A.J."/>
            <person name="Ladd B."/>
            <person name="Jarett J.K."/>
            <person name="Geller-Mcgrath D.E."/>
            <person name="Sieber C.M.K."/>
            <person name="Emerson J.B."/>
            <person name="Anantharaman K."/>
            <person name="Thomas B.C."/>
            <person name="Malmstrom R."/>
            <person name="Stieglmeier M."/>
            <person name="Klingl A."/>
            <person name="Woyke T."/>
            <person name="Ryan C.M."/>
            <person name="Banfield J.F."/>
        </authorList>
    </citation>
    <scope>NUCLEOTIDE SEQUENCE [LARGE SCALE GENOMIC DNA]</scope>
</reference>
<evidence type="ECO:0000313" key="3">
    <source>
        <dbReference type="Proteomes" id="UP000228689"/>
    </source>
</evidence>
<dbReference type="InterPro" id="IPR012902">
    <property type="entry name" value="N_methyl_site"/>
</dbReference>
<proteinExistence type="predicted"/>
<evidence type="ECO:0000313" key="2">
    <source>
        <dbReference type="EMBL" id="PIY95251.1"/>
    </source>
</evidence>
<keyword evidence="1" id="KW-0472">Membrane</keyword>
<sequence>MLGQEKKNQQGFTLLEMLVVSAIFVMTITSMVGIFVNTNRAQKRLANSEKLQADTRYVVEVMAREIRNNRVNYTFYDNDELLNQETNALAVIALADSDGNDIQFRLQNSKIQIRRSASSSEWFDITPDDIAVMQMKIYISPSTDPYLLDGPDQQPMVYLGMTTQSLTPDLDQYKLIRYQTAISSRYYAR</sequence>
<protein>
    <recommendedName>
        <fullName evidence="4">Prepilin-type N-terminal cleavage/methylation domain-containing protein</fullName>
    </recommendedName>
</protein>
<dbReference type="AlphaFoldDB" id="A0A2M7RFB9"/>